<evidence type="ECO:0000256" key="2">
    <source>
        <dbReference type="ARBA" id="ARBA00007400"/>
    </source>
</evidence>
<feature type="transmembrane region" description="Helical" evidence="7">
    <location>
        <begin position="171"/>
        <end position="191"/>
    </location>
</feature>
<evidence type="ECO:0000256" key="3">
    <source>
        <dbReference type="ARBA" id="ARBA00022475"/>
    </source>
</evidence>
<keyword evidence="10" id="KW-1185">Reference proteome</keyword>
<accession>A0ABU1KUG3</accession>
<feature type="transmembrane region" description="Helical" evidence="7">
    <location>
        <begin position="9"/>
        <end position="30"/>
    </location>
</feature>
<dbReference type="InterPro" id="IPR002656">
    <property type="entry name" value="Acyl_transf_3_dom"/>
</dbReference>
<feature type="transmembrane region" description="Helical" evidence="7">
    <location>
        <begin position="45"/>
        <end position="63"/>
    </location>
</feature>
<keyword evidence="4 7" id="KW-0812">Transmembrane</keyword>
<evidence type="ECO:0000259" key="8">
    <source>
        <dbReference type="Pfam" id="PF01757"/>
    </source>
</evidence>
<evidence type="ECO:0000256" key="5">
    <source>
        <dbReference type="ARBA" id="ARBA00022989"/>
    </source>
</evidence>
<dbReference type="RefSeq" id="WP_204520358.1">
    <property type="nucleotide sequence ID" value="NZ_JAVDQN010000001.1"/>
</dbReference>
<proteinExistence type="inferred from homology"/>
<protein>
    <submittedName>
        <fullName evidence="9">Surface polysaccharide O-acyltransferase-like enzyme</fullName>
    </submittedName>
</protein>
<evidence type="ECO:0000256" key="6">
    <source>
        <dbReference type="ARBA" id="ARBA00023136"/>
    </source>
</evidence>
<comment type="subcellular location">
    <subcellularLocation>
        <location evidence="1">Cell membrane</location>
        <topology evidence="1">Multi-pass membrane protein</topology>
    </subcellularLocation>
</comment>
<dbReference type="Pfam" id="PF01757">
    <property type="entry name" value="Acyl_transf_3"/>
    <property type="match status" value="1"/>
</dbReference>
<dbReference type="EMBL" id="JAVDQN010000001">
    <property type="protein sequence ID" value="MDR6374600.1"/>
    <property type="molecule type" value="Genomic_DNA"/>
</dbReference>
<evidence type="ECO:0000256" key="4">
    <source>
        <dbReference type="ARBA" id="ARBA00022692"/>
    </source>
</evidence>
<feature type="transmembrane region" description="Helical" evidence="7">
    <location>
        <begin position="112"/>
        <end position="136"/>
    </location>
</feature>
<sequence>MAQRDESLTFIRFVAITLVVMVHVSAPAFVTPGRSWHAGLVYDSAAHICVPLFFMVTGVLLLGKEHTVTSIIKRIRKVVVTLIVWSVIYLEWEQVYRGNATKDWLLTILTQPYMHLWFLYALISVYISLPVLSLFFRNATTAQKYWILGAWFVGASVLRLSDAMLGRVTVAIDLSLITTYGGYMLLGAVLFEIISDTKSGATFATAIVLWIIGTAAICYGSGYYMLTEGKFTMLFVDYWTPTVIVSSGAAFVSLKMIFDRLQGAIWLKPFLDIGDRTFGIYLVHLIVLVFLLDRLPKTLAQLSPWALYPVVTAITVTICWILVLVVQRLPVARLLFPK</sequence>
<gene>
    <name evidence="9" type="ORF">J2776_001276</name>
</gene>
<organism evidence="9 10">
    <name type="scientific">Paraburkholderia caledonica</name>
    <dbReference type="NCBI Taxonomy" id="134536"/>
    <lineage>
        <taxon>Bacteria</taxon>
        <taxon>Pseudomonadati</taxon>
        <taxon>Pseudomonadota</taxon>
        <taxon>Betaproteobacteria</taxon>
        <taxon>Burkholderiales</taxon>
        <taxon>Burkholderiaceae</taxon>
        <taxon>Paraburkholderia</taxon>
    </lineage>
</organism>
<reference evidence="9 10" key="1">
    <citation type="submission" date="2023-07" db="EMBL/GenBank/DDBJ databases">
        <title>Sorghum-associated microbial communities from plants grown in Nebraska, USA.</title>
        <authorList>
            <person name="Schachtman D."/>
        </authorList>
    </citation>
    <scope>NUCLEOTIDE SEQUENCE [LARGE SCALE GENOMIC DNA]</scope>
    <source>
        <strain evidence="9 10">DS1039</strain>
    </source>
</reference>
<keyword evidence="6 7" id="KW-0472">Membrane</keyword>
<keyword evidence="5 7" id="KW-1133">Transmembrane helix</keyword>
<feature type="transmembrane region" description="Helical" evidence="7">
    <location>
        <begin position="75"/>
        <end position="92"/>
    </location>
</feature>
<evidence type="ECO:0000313" key="9">
    <source>
        <dbReference type="EMBL" id="MDR6374600.1"/>
    </source>
</evidence>
<feature type="transmembrane region" description="Helical" evidence="7">
    <location>
        <begin position="307"/>
        <end position="326"/>
    </location>
</feature>
<comment type="caution">
    <text evidence="9">The sequence shown here is derived from an EMBL/GenBank/DDBJ whole genome shotgun (WGS) entry which is preliminary data.</text>
</comment>
<comment type="similarity">
    <text evidence="2">Belongs to the acyltransferase 3 family.</text>
</comment>
<feature type="transmembrane region" description="Helical" evidence="7">
    <location>
        <begin position="238"/>
        <end position="258"/>
    </location>
</feature>
<feature type="transmembrane region" description="Helical" evidence="7">
    <location>
        <begin position="203"/>
        <end position="226"/>
    </location>
</feature>
<name>A0ABU1KUG3_9BURK</name>
<dbReference type="PANTHER" id="PTHR40074">
    <property type="entry name" value="O-ACETYLTRANSFERASE WECH"/>
    <property type="match status" value="1"/>
</dbReference>
<feature type="domain" description="Acyltransferase 3" evidence="8">
    <location>
        <begin position="7"/>
        <end position="323"/>
    </location>
</feature>
<keyword evidence="3" id="KW-1003">Cell membrane</keyword>
<evidence type="ECO:0000313" key="10">
    <source>
        <dbReference type="Proteomes" id="UP001185254"/>
    </source>
</evidence>
<feature type="transmembrane region" description="Helical" evidence="7">
    <location>
        <begin position="278"/>
        <end position="295"/>
    </location>
</feature>
<evidence type="ECO:0000256" key="1">
    <source>
        <dbReference type="ARBA" id="ARBA00004651"/>
    </source>
</evidence>
<dbReference type="PANTHER" id="PTHR40074:SF2">
    <property type="entry name" value="O-ACETYLTRANSFERASE WECH"/>
    <property type="match status" value="1"/>
</dbReference>
<dbReference type="Proteomes" id="UP001185254">
    <property type="component" value="Unassembled WGS sequence"/>
</dbReference>
<evidence type="ECO:0000256" key="7">
    <source>
        <dbReference type="SAM" id="Phobius"/>
    </source>
</evidence>